<evidence type="ECO:0000313" key="2">
    <source>
        <dbReference type="EMBL" id="PZX20693.1"/>
    </source>
</evidence>
<name>A0A2W7NMA3_9BACT</name>
<keyword evidence="1" id="KW-1133">Transmembrane helix</keyword>
<dbReference type="Proteomes" id="UP000249239">
    <property type="component" value="Unassembled WGS sequence"/>
</dbReference>
<comment type="caution">
    <text evidence="2">The sequence shown here is derived from an EMBL/GenBank/DDBJ whole genome shotgun (WGS) entry which is preliminary data.</text>
</comment>
<dbReference type="EMBL" id="QKZK01000001">
    <property type="protein sequence ID" value="PZX20693.1"/>
    <property type="molecule type" value="Genomic_DNA"/>
</dbReference>
<dbReference type="AlphaFoldDB" id="A0A2W7NMA3"/>
<gene>
    <name evidence="2" type="ORF">LX69_00118</name>
</gene>
<organism evidence="2 3">
    <name type="scientific">Breznakibacter xylanolyticus</name>
    <dbReference type="NCBI Taxonomy" id="990"/>
    <lineage>
        <taxon>Bacteria</taxon>
        <taxon>Pseudomonadati</taxon>
        <taxon>Bacteroidota</taxon>
        <taxon>Bacteroidia</taxon>
        <taxon>Marinilabiliales</taxon>
        <taxon>Marinilabiliaceae</taxon>
        <taxon>Breznakibacter</taxon>
    </lineage>
</organism>
<feature type="transmembrane region" description="Helical" evidence="1">
    <location>
        <begin position="6"/>
        <end position="26"/>
    </location>
</feature>
<keyword evidence="1" id="KW-0472">Membrane</keyword>
<proteinExistence type="predicted"/>
<sequence length="82" mass="9420">MFWKLFIPTLLLMGLVFVFLAIRILIRKNGKFPNLHIGSNKEMSKRGIYCATTQDKMAQKEVTRFRPLLDKKSDSSQNQGGC</sequence>
<evidence type="ECO:0000313" key="3">
    <source>
        <dbReference type="Proteomes" id="UP000249239"/>
    </source>
</evidence>
<keyword evidence="1" id="KW-0812">Transmembrane</keyword>
<keyword evidence="3" id="KW-1185">Reference proteome</keyword>
<evidence type="ECO:0000256" key="1">
    <source>
        <dbReference type="SAM" id="Phobius"/>
    </source>
</evidence>
<accession>A0A2W7NMA3</accession>
<reference evidence="2 3" key="1">
    <citation type="submission" date="2018-06" db="EMBL/GenBank/DDBJ databases">
        <title>Genomic Encyclopedia of Archaeal and Bacterial Type Strains, Phase II (KMG-II): from individual species to whole genera.</title>
        <authorList>
            <person name="Goeker M."/>
        </authorList>
    </citation>
    <scope>NUCLEOTIDE SEQUENCE [LARGE SCALE GENOMIC DNA]</scope>
    <source>
        <strain evidence="2 3">DSM 6779</strain>
    </source>
</reference>
<dbReference type="RefSeq" id="WP_185741692.1">
    <property type="nucleotide sequence ID" value="NZ_QKZK01000001.1"/>
</dbReference>
<protein>
    <submittedName>
        <fullName evidence="2">Uncharacterized protein</fullName>
    </submittedName>
</protein>